<dbReference type="Proteomes" id="UP000321555">
    <property type="component" value="Chromosome"/>
</dbReference>
<sequence>MRRFLFTIFLTFSLIFPWHSHSIASNANIQQDSKELMIQDILMLFLGEPIEKAVNEYYSKLLTINPLVYPYQIDVIKVERLGGFRTFHFMITLEVTPVVGAHNSVGKDRITFEIAPTIPSQVKLMKYEHIETHELPPNCSTSLDKQ</sequence>
<dbReference type="InterPro" id="IPR024984">
    <property type="entry name" value="DUF3888"/>
</dbReference>
<dbReference type="KEGG" id="bda:FSZ17_04990"/>
<gene>
    <name evidence="1" type="ORF">FSZ17_04990</name>
</gene>
<evidence type="ECO:0000313" key="2">
    <source>
        <dbReference type="Proteomes" id="UP000321555"/>
    </source>
</evidence>
<proteinExistence type="predicted"/>
<dbReference type="Pfam" id="PF13027">
    <property type="entry name" value="DUF3888"/>
    <property type="match status" value="1"/>
</dbReference>
<dbReference type="AlphaFoldDB" id="A0A5B8Z345"/>
<keyword evidence="2" id="KW-1185">Reference proteome</keyword>
<protein>
    <submittedName>
        <fullName evidence="1">DUF3888 domain-containing protein</fullName>
    </submittedName>
</protein>
<dbReference type="RefSeq" id="WP_057775987.1">
    <property type="nucleotide sequence ID" value="NZ_CP042593.1"/>
</dbReference>
<evidence type="ECO:0000313" key="1">
    <source>
        <dbReference type="EMBL" id="QED46683.1"/>
    </source>
</evidence>
<dbReference type="EMBL" id="CP042593">
    <property type="protein sequence ID" value="QED46683.1"/>
    <property type="molecule type" value="Genomic_DNA"/>
</dbReference>
<dbReference type="STRING" id="1742359.GCA_001439625_00931"/>
<accession>A0A5B8Z345</accession>
<organism evidence="1 2">
    <name type="scientific">Cytobacillus dafuensis</name>
    <name type="common">Bacillus dafuensis</name>
    <dbReference type="NCBI Taxonomy" id="1742359"/>
    <lineage>
        <taxon>Bacteria</taxon>
        <taxon>Bacillati</taxon>
        <taxon>Bacillota</taxon>
        <taxon>Bacilli</taxon>
        <taxon>Bacillales</taxon>
        <taxon>Bacillaceae</taxon>
        <taxon>Cytobacillus</taxon>
    </lineage>
</organism>
<reference evidence="2" key="1">
    <citation type="submission" date="2019-08" db="EMBL/GenBank/DDBJ databases">
        <authorList>
            <person name="Zheng X."/>
        </authorList>
    </citation>
    <scope>NUCLEOTIDE SEQUENCE [LARGE SCALE GENOMIC DNA]</scope>
    <source>
        <strain evidence="2">FJAT-25496</strain>
    </source>
</reference>
<dbReference type="OrthoDB" id="1906683at2"/>
<name>A0A5B8Z345_CYTDA</name>